<gene>
    <name evidence="1" type="ORF">IPJ48_14895</name>
</gene>
<dbReference type="Proteomes" id="UP000886602">
    <property type="component" value="Unassembled WGS sequence"/>
</dbReference>
<dbReference type="AlphaFoldDB" id="A0A9D7FLY4"/>
<comment type="caution">
    <text evidence="1">The sequence shown here is derived from an EMBL/GenBank/DDBJ whole genome shotgun (WGS) entry which is preliminary data.</text>
</comment>
<proteinExistence type="predicted"/>
<sequence>MATPSMLSTKITPKNLIADSAGGFARIFRLPFFGRYAPSSLQAENSQTTKTNHQGIYRKDVALTSECQFSSETATKLRRNYNITPQQLPYDSQDQ</sequence>
<accession>A0A9D7FLY4</accession>
<reference evidence="1" key="1">
    <citation type="submission" date="2020-10" db="EMBL/GenBank/DDBJ databases">
        <title>Connecting structure to function with the recovery of over 1000 high-quality activated sludge metagenome-assembled genomes encoding full-length rRNA genes using long-read sequencing.</title>
        <authorList>
            <person name="Singleton C.M."/>
            <person name="Petriglieri F."/>
            <person name="Kristensen J.M."/>
            <person name="Kirkegaard R.H."/>
            <person name="Michaelsen T.Y."/>
            <person name="Andersen M.H."/>
            <person name="Karst S.M."/>
            <person name="Dueholm M.S."/>
            <person name="Nielsen P.H."/>
            <person name="Albertsen M."/>
        </authorList>
    </citation>
    <scope>NUCLEOTIDE SEQUENCE</scope>
    <source>
        <strain evidence="1">EsbW_18-Q3-R4-48_MAXAC.044</strain>
    </source>
</reference>
<evidence type="ECO:0000313" key="2">
    <source>
        <dbReference type="Proteomes" id="UP000886602"/>
    </source>
</evidence>
<name>A0A9D7FLY4_9RHOO</name>
<dbReference type="EMBL" id="JADJNC010000026">
    <property type="protein sequence ID" value="MBK7424256.1"/>
    <property type="molecule type" value="Genomic_DNA"/>
</dbReference>
<protein>
    <submittedName>
        <fullName evidence="1">Uncharacterized protein</fullName>
    </submittedName>
</protein>
<evidence type="ECO:0000313" key="1">
    <source>
        <dbReference type="EMBL" id="MBK7424256.1"/>
    </source>
</evidence>
<organism evidence="1 2">
    <name type="scientific">Candidatus Propionivibrio dominans</name>
    <dbReference type="NCBI Taxonomy" id="2954373"/>
    <lineage>
        <taxon>Bacteria</taxon>
        <taxon>Pseudomonadati</taxon>
        <taxon>Pseudomonadota</taxon>
        <taxon>Betaproteobacteria</taxon>
        <taxon>Rhodocyclales</taxon>
        <taxon>Rhodocyclaceae</taxon>
        <taxon>Propionivibrio</taxon>
    </lineage>
</organism>